<dbReference type="Proteomes" id="UP000444721">
    <property type="component" value="Unassembled WGS sequence"/>
</dbReference>
<feature type="compositionally biased region" description="Polar residues" evidence="6">
    <location>
        <begin position="34"/>
        <end position="51"/>
    </location>
</feature>
<dbReference type="VEuPathDB" id="AmoebaDB:FDP41_002708"/>
<protein>
    <submittedName>
        <fullName evidence="9">Uncharacterized protein</fullName>
    </submittedName>
</protein>
<reference evidence="9 10" key="1">
    <citation type="journal article" date="2019" name="Sci. Rep.">
        <title>Nanopore sequencing improves the draft genome of the human pathogenic amoeba Naegleria fowleri.</title>
        <authorList>
            <person name="Liechti N."/>
            <person name="Schurch N."/>
            <person name="Bruggmann R."/>
            <person name="Wittwer M."/>
        </authorList>
    </citation>
    <scope>NUCLEOTIDE SEQUENCE [LARGE SCALE GENOMIC DNA]</scope>
    <source>
        <strain evidence="9 10">ATCC 30894</strain>
    </source>
</reference>
<dbReference type="AlphaFoldDB" id="A0A6A5BJS5"/>
<dbReference type="GO" id="GO:0043015">
    <property type="term" value="F:gamma-tubulin binding"/>
    <property type="evidence" value="ECO:0007669"/>
    <property type="project" value="InterPro"/>
</dbReference>
<dbReference type="InterPro" id="IPR041470">
    <property type="entry name" value="GCP_N"/>
</dbReference>
<evidence type="ECO:0000256" key="6">
    <source>
        <dbReference type="SAM" id="MobiDB-lite"/>
    </source>
</evidence>
<dbReference type="EMBL" id="VFQX01000030">
    <property type="protein sequence ID" value="KAF0978193.1"/>
    <property type="molecule type" value="Genomic_DNA"/>
</dbReference>
<comment type="caution">
    <text evidence="9">The sequence shown here is derived from an EMBL/GenBank/DDBJ whole genome shotgun (WGS) entry which is preliminary data.</text>
</comment>
<dbReference type="Pfam" id="PF17681">
    <property type="entry name" value="GCP_N_terminal"/>
    <property type="match status" value="1"/>
</dbReference>
<dbReference type="GO" id="GO:0000278">
    <property type="term" value="P:mitotic cell cycle"/>
    <property type="evidence" value="ECO:0007669"/>
    <property type="project" value="TreeGrafter"/>
</dbReference>
<evidence type="ECO:0000256" key="5">
    <source>
        <dbReference type="ARBA" id="ARBA00023212"/>
    </source>
</evidence>
<evidence type="ECO:0000256" key="4">
    <source>
        <dbReference type="ARBA" id="ARBA00022701"/>
    </source>
</evidence>
<dbReference type="GO" id="GO:0000922">
    <property type="term" value="C:spindle pole"/>
    <property type="evidence" value="ECO:0007669"/>
    <property type="project" value="InterPro"/>
</dbReference>
<dbReference type="VEuPathDB" id="AmoebaDB:NF0061710"/>
<feature type="region of interest" description="Disordered" evidence="6">
    <location>
        <begin position="22"/>
        <end position="51"/>
    </location>
</feature>
<comment type="subcellular location">
    <subcellularLocation>
        <location evidence="1">Cytoplasm</location>
        <location evidence="1">Cytoskeleton</location>
    </subcellularLocation>
</comment>
<evidence type="ECO:0000259" key="8">
    <source>
        <dbReference type="Pfam" id="PF17681"/>
    </source>
</evidence>
<gene>
    <name evidence="9" type="ORF">FDP41_002708</name>
</gene>
<dbReference type="OrthoDB" id="5860513at2759"/>
<organism evidence="9 10">
    <name type="scientific">Naegleria fowleri</name>
    <name type="common">Brain eating amoeba</name>
    <dbReference type="NCBI Taxonomy" id="5763"/>
    <lineage>
        <taxon>Eukaryota</taxon>
        <taxon>Discoba</taxon>
        <taxon>Heterolobosea</taxon>
        <taxon>Tetramitia</taxon>
        <taxon>Eutetramitia</taxon>
        <taxon>Vahlkampfiidae</taxon>
        <taxon>Naegleria</taxon>
    </lineage>
</organism>
<dbReference type="GO" id="GO:0000930">
    <property type="term" value="C:gamma-tubulin complex"/>
    <property type="evidence" value="ECO:0007669"/>
    <property type="project" value="TreeGrafter"/>
</dbReference>
<feature type="domain" description="Gamma tubulin complex component protein N-terminal" evidence="8">
    <location>
        <begin position="238"/>
        <end position="526"/>
    </location>
</feature>
<evidence type="ECO:0000313" key="10">
    <source>
        <dbReference type="Proteomes" id="UP000444721"/>
    </source>
</evidence>
<feature type="domain" description="Gamma tubulin complex component C-terminal" evidence="7">
    <location>
        <begin position="531"/>
        <end position="833"/>
    </location>
</feature>
<keyword evidence="3" id="KW-0963">Cytoplasm</keyword>
<dbReference type="VEuPathDB" id="AmoebaDB:NfTy_057160"/>
<dbReference type="Gene3D" id="1.20.120.1900">
    <property type="entry name" value="Gamma-tubulin complex, C-terminal domain"/>
    <property type="match status" value="1"/>
</dbReference>
<dbReference type="Pfam" id="PF04130">
    <property type="entry name" value="GCP_C_terminal"/>
    <property type="match status" value="1"/>
</dbReference>
<dbReference type="GO" id="GO:0031122">
    <property type="term" value="P:cytoplasmic microtubule organization"/>
    <property type="evidence" value="ECO:0007669"/>
    <property type="project" value="TreeGrafter"/>
</dbReference>
<dbReference type="GO" id="GO:0051321">
    <property type="term" value="P:meiotic cell cycle"/>
    <property type="evidence" value="ECO:0007669"/>
    <property type="project" value="TreeGrafter"/>
</dbReference>
<dbReference type="GO" id="GO:0051225">
    <property type="term" value="P:spindle assembly"/>
    <property type="evidence" value="ECO:0007669"/>
    <property type="project" value="TreeGrafter"/>
</dbReference>
<keyword evidence="5" id="KW-0206">Cytoskeleton</keyword>
<dbReference type="RefSeq" id="XP_044562906.1">
    <property type="nucleotide sequence ID" value="XM_044705932.1"/>
</dbReference>
<dbReference type="InterPro" id="IPR040457">
    <property type="entry name" value="GCP_C"/>
</dbReference>
<accession>A0A6A5BJS5</accession>
<dbReference type="PANTHER" id="PTHR19302">
    <property type="entry name" value="GAMMA TUBULIN COMPLEX PROTEIN"/>
    <property type="match status" value="1"/>
</dbReference>
<proteinExistence type="inferred from homology"/>
<dbReference type="GO" id="GO:0005874">
    <property type="term" value="C:microtubule"/>
    <property type="evidence" value="ECO:0007669"/>
    <property type="project" value="UniProtKB-KW"/>
</dbReference>
<evidence type="ECO:0000256" key="3">
    <source>
        <dbReference type="ARBA" id="ARBA00022490"/>
    </source>
</evidence>
<dbReference type="GeneID" id="68109926"/>
<dbReference type="InterPro" id="IPR042241">
    <property type="entry name" value="GCP_C_sf"/>
</dbReference>
<comment type="similarity">
    <text evidence="2">Belongs to the TUBGCP family.</text>
</comment>
<evidence type="ECO:0000259" key="7">
    <source>
        <dbReference type="Pfam" id="PF04130"/>
    </source>
</evidence>
<evidence type="ECO:0000256" key="1">
    <source>
        <dbReference type="ARBA" id="ARBA00004245"/>
    </source>
</evidence>
<dbReference type="PANTHER" id="PTHR19302:SF14">
    <property type="entry name" value="GAMMA-TUBULIN COMPLEX COMPONENT 3"/>
    <property type="match status" value="1"/>
</dbReference>
<dbReference type="OMA" id="MRMMSVC"/>
<evidence type="ECO:0000313" key="9">
    <source>
        <dbReference type="EMBL" id="KAF0978193.1"/>
    </source>
</evidence>
<dbReference type="GO" id="GO:0051011">
    <property type="term" value="F:microtubule minus-end binding"/>
    <property type="evidence" value="ECO:0007669"/>
    <property type="project" value="TreeGrafter"/>
</dbReference>
<dbReference type="InterPro" id="IPR007259">
    <property type="entry name" value="GCP"/>
</dbReference>
<keyword evidence="10" id="KW-1185">Reference proteome</keyword>
<sequence length="845" mass="97174">MNNHHQQQGLLSLSSSSSYSFNASGSNGTHHSLAPSQYSSTPSNNSGNNAASQPVLSLLRKLIQINIPKSRNQSNDDYERYVNKQLRFLISLLSSRISPTLIQTQDQILLTETIKKRLMRENKSDLVFQFSQLFHRLNTKTVIQHKFNLVYLLNSLGAHNSANDHSSSSIPMSLNASFQDNLFKLNSTHSSEKQVQQDLLIHSNMESKQKQNNSFQQYKQAASEQENTRFEVAESTLVRDIVYTFQGIDGRYIKYDLASERFIVDPKIGIPKSTRLLMSKLSELGWLYKKVKSFVDAGTLNKSSNGLVMQSLCSAIDKELVDYYKTISSLETQMESQENTSTPVTFRRLAIWAIEPTEILKNLAILTDSCKLKRGGILISTIYKYIRHGDPLIHQLFSRILESTSSPIFKMINNWVIDGELEDPYGEFFVKSNPEVNIDKLWSRKYIIEPEMVPLFIEQELAYKILRTGKSINFIRQCCKDAEWVMDSHTISTTEGLGFYNISKLENVVENVAKVANRRVMELVFNQYKFMMHCTAIKQYLLLGQGDFIQHLIELLNEDLNKPSHAIFKHNLLGLLESAIRGSNAQYDDQDVLNRLDVRLMQPKDSSPADNGWDIFCLDYKITVPLDTIFSKEVINVYLRIFKFLWNIKRVELSLNENWKKVVNLMRSIPARKHVFIITQLRNALNFSILLRHDMSRFLGSLQFYLMFDVLESAWDQFLTDIKKLRESDGDLDQLLAAHYKYLSKIVDQSFLSKSQQNTRLQVEQTLITMNKFVGLQSILCSIASNILCEVENYMMEEEDDPTRDFLSDDKKEQLNSLQQCHSQLHLVKSSFDTLSAAINLKTEN</sequence>
<dbReference type="GO" id="GO:0007020">
    <property type="term" value="P:microtubule nucleation"/>
    <property type="evidence" value="ECO:0007669"/>
    <property type="project" value="InterPro"/>
</dbReference>
<name>A0A6A5BJS5_NAEFO</name>
<keyword evidence="4" id="KW-0493">Microtubule</keyword>
<evidence type="ECO:0000256" key="2">
    <source>
        <dbReference type="ARBA" id="ARBA00010337"/>
    </source>
</evidence>